<dbReference type="EMBL" id="CP038637">
    <property type="protein sequence ID" value="QBY56080.1"/>
    <property type="molecule type" value="Genomic_DNA"/>
</dbReference>
<name>A0A4P7LIV1_9BURK</name>
<keyword evidence="1" id="KW-1133">Transmembrane helix</keyword>
<geneLocation type="plasmid" evidence="2">
    <name>unnamed2</name>
</geneLocation>
<dbReference type="OrthoDB" id="8968575at2"/>
<keyword evidence="1" id="KW-0812">Transmembrane</keyword>
<reference evidence="2 3" key="1">
    <citation type="submission" date="2019-03" db="EMBL/GenBank/DDBJ databases">
        <title>Efficiently degradation of phenoxyalkanoic acid herbicides by Cupriavidus oxalaticus strain X32.</title>
        <authorList>
            <person name="Sheng X."/>
        </authorList>
    </citation>
    <scope>NUCLEOTIDE SEQUENCE [LARGE SCALE GENOMIC DNA]</scope>
    <source>
        <strain evidence="2 3">X32</strain>
        <plasmid evidence="2 3">unnamed2</plasmid>
    </source>
</reference>
<keyword evidence="2" id="KW-0614">Plasmid</keyword>
<dbReference type="KEGG" id="cox:E0W60_34075"/>
<proteinExistence type="predicted"/>
<protein>
    <submittedName>
        <fullName evidence="2">Uncharacterized protein</fullName>
    </submittedName>
</protein>
<evidence type="ECO:0000313" key="2">
    <source>
        <dbReference type="EMBL" id="QBY56080.1"/>
    </source>
</evidence>
<evidence type="ECO:0000256" key="1">
    <source>
        <dbReference type="SAM" id="Phobius"/>
    </source>
</evidence>
<gene>
    <name evidence="2" type="ORF">E0W60_34075</name>
</gene>
<feature type="transmembrane region" description="Helical" evidence="1">
    <location>
        <begin position="106"/>
        <end position="125"/>
    </location>
</feature>
<organism evidence="2 3">
    <name type="scientific">Cupriavidus oxalaticus</name>
    <dbReference type="NCBI Taxonomy" id="96344"/>
    <lineage>
        <taxon>Bacteria</taxon>
        <taxon>Pseudomonadati</taxon>
        <taxon>Pseudomonadota</taxon>
        <taxon>Betaproteobacteria</taxon>
        <taxon>Burkholderiales</taxon>
        <taxon>Burkholderiaceae</taxon>
        <taxon>Cupriavidus</taxon>
    </lineage>
</organism>
<dbReference type="RefSeq" id="WP_135707248.1">
    <property type="nucleotide sequence ID" value="NZ_CP038637.1"/>
</dbReference>
<sequence length="165" mass="18428">MSEGKKRGVLRTVGRVMNPFSPLTSMKRTVSSGWQTIQDLQDDLAHQRRNPRIRTFREAMAARPADAVPLEQIQRTCLINKRIALAFGFLALVYALASLVPGNLFGALTGLLFTMLCAILATRYAHRAWQIGRGQTSPDEPLGGVRDFLRTDGSLRKIFDPQLFD</sequence>
<dbReference type="AlphaFoldDB" id="A0A4P7LIV1"/>
<evidence type="ECO:0000313" key="3">
    <source>
        <dbReference type="Proteomes" id="UP000295294"/>
    </source>
</evidence>
<dbReference type="Proteomes" id="UP000295294">
    <property type="component" value="Plasmid unnamed2"/>
</dbReference>
<feature type="transmembrane region" description="Helical" evidence="1">
    <location>
        <begin position="83"/>
        <end position="100"/>
    </location>
</feature>
<accession>A0A4P7LIV1</accession>
<keyword evidence="1" id="KW-0472">Membrane</keyword>